<organism evidence="2 3">
    <name type="scientific">Actinoplanes ianthinogenes</name>
    <dbReference type="NCBI Taxonomy" id="122358"/>
    <lineage>
        <taxon>Bacteria</taxon>
        <taxon>Bacillati</taxon>
        <taxon>Actinomycetota</taxon>
        <taxon>Actinomycetes</taxon>
        <taxon>Micromonosporales</taxon>
        <taxon>Micromonosporaceae</taxon>
        <taxon>Actinoplanes</taxon>
    </lineage>
</organism>
<dbReference type="PANTHER" id="PTHR35149:SF1">
    <property type="entry name" value="DUF5655 DOMAIN-CONTAINING PROTEIN"/>
    <property type="match status" value="1"/>
</dbReference>
<protein>
    <recommendedName>
        <fullName evidence="1">GmrSD restriction endonucleases N-terminal domain-containing protein</fullName>
    </recommendedName>
</protein>
<reference evidence="2 3" key="1">
    <citation type="submission" date="2020-08" db="EMBL/GenBank/DDBJ databases">
        <title>Whole genome shotgun sequence of Actinoplanes ianthinogenes NBRC 13996.</title>
        <authorList>
            <person name="Komaki H."/>
            <person name="Tamura T."/>
        </authorList>
    </citation>
    <scope>NUCLEOTIDE SEQUENCE [LARGE SCALE GENOMIC DNA]</scope>
    <source>
        <strain evidence="2 3">NBRC 13996</strain>
    </source>
</reference>
<feature type="domain" description="GmrSD restriction endonucleases N-terminal" evidence="1">
    <location>
        <begin position="2"/>
        <end position="148"/>
    </location>
</feature>
<dbReference type="Proteomes" id="UP000676967">
    <property type="component" value="Chromosome"/>
</dbReference>
<proteinExistence type="predicted"/>
<gene>
    <name evidence="2" type="ORF">Aiant_91810</name>
</gene>
<keyword evidence="3" id="KW-1185">Reference proteome</keyword>
<name>A0ABM7MA62_9ACTN</name>
<dbReference type="InterPro" id="IPR004919">
    <property type="entry name" value="GmrSD_N"/>
</dbReference>
<dbReference type="EMBL" id="AP023356">
    <property type="protein sequence ID" value="BCJ48524.1"/>
    <property type="molecule type" value="Genomic_DNA"/>
</dbReference>
<sequence length="270" mass="31027">MDGQQRFTTLHLIFIHLRRIAQSYNKPAIVDKLNRVIGEFHGNRLRFRIDIDERREFLTRLYDGVRFELEAGAPISVRNMSFRSDLIKEKLDQQLTAETCAPFVFWLLDHAVPIGIKAANKASGFKIFESMNDRGARLTSADLVRSFLISQVGAHQDELNERWRKMLARVTTDREDANAPKEFLKAALIAHYASMGEQNSADMREIDEALNIWVRKWAEARIGLKTSEDYFTFVDDLIYEPFSSWVGRVLDLVQNKDGLHDRGGPVRTAA</sequence>
<accession>A0ABM7MA62</accession>
<evidence type="ECO:0000313" key="3">
    <source>
        <dbReference type="Proteomes" id="UP000676967"/>
    </source>
</evidence>
<dbReference type="PANTHER" id="PTHR35149">
    <property type="entry name" value="SLL5132 PROTEIN"/>
    <property type="match status" value="1"/>
</dbReference>
<dbReference type="Pfam" id="PF03235">
    <property type="entry name" value="GmrSD_N"/>
    <property type="match status" value="1"/>
</dbReference>
<evidence type="ECO:0000259" key="1">
    <source>
        <dbReference type="Pfam" id="PF03235"/>
    </source>
</evidence>
<evidence type="ECO:0000313" key="2">
    <source>
        <dbReference type="EMBL" id="BCJ48524.1"/>
    </source>
</evidence>